<dbReference type="OrthoDB" id="9780241at2"/>
<dbReference type="SUPFAM" id="SSF51658">
    <property type="entry name" value="Xylose isomerase-like"/>
    <property type="match status" value="1"/>
</dbReference>
<reference evidence="2 3" key="1">
    <citation type="submission" date="2015-03" db="EMBL/GenBank/DDBJ databases">
        <title>Comparative genomics of Pseudomonas insights into diversity of traits involved in vanlence and defense.</title>
        <authorList>
            <person name="Qin Y."/>
        </authorList>
    </citation>
    <scope>NUCLEOTIDE SEQUENCE [LARGE SCALE GENOMIC DNA]</scope>
    <source>
        <strain evidence="2 3">H24</strain>
    </source>
</reference>
<organism evidence="2 3">
    <name type="scientific">Pseudomonas fluorescens</name>
    <dbReference type="NCBI Taxonomy" id="294"/>
    <lineage>
        <taxon>Bacteria</taxon>
        <taxon>Pseudomonadati</taxon>
        <taxon>Pseudomonadota</taxon>
        <taxon>Gammaproteobacteria</taxon>
        <taxon>Pseudomonadales</taxon>
        <taxon>Pseudomonadaceae</taxon>
        <taxon>Pseudomonas</taxon>
    </lineage>
</organism>
<comment type="caution">
    <text evidence="2">The sequence shown here is derived from an EMBL/GenBank/DDBJ whole genome shotgun (WGS) entry which is preliminary data.</text>
</comment>
<sequence length="294" mass="32542">MHTQNNILALHSTVAKHSTLAIDIDIAKTVGFDALEIYSGKLEAYLLAGHSESELKTLLSKTHVTGIGYLRDIERQGAERDDLLKEAERLFQLANLAGAKGVQVLTGPINVQAVIDFQMHGTSAHYSGLLGHDEAQQLALTASNLALLADLAKQYDVLLYLEALSWTPLNTLAHQLQLIDRTERSNVKMVIDYWHCFTSDVKPEDIARMDRDVIYGVHVCDSLPFAGGIPNEEILRDIPTGSGILNLAEWTDAVKATGYDGWWSCELFCKKQQQQNSYEVAKELKALLVSLVAR</sequence>
<dbReference type="RefSeq" id="WP_046053035.1">
    <property type="nucleotide sequence ID" value="NZ_LACH01000008.1"/>
</dbReference>
<dbReference type="Pfam" id="PF01261">
    <property type="entry name" value="AP_endonuc_2"/>
    <property type="match status" value="1"/>
</dbReference>
<evidence type="ECO:0000313" key="2">
    <source>
        <dbReference type="EMBL" id="KJZ66857.1"/>
    </source>
</evidence>
<name>A0A0F4VFS2_PSEFL</name>
<dbReference type="Gene3D" id="3.20.20.150">
    <property type="entry name" value="Divalent-metal-dependent TIM barrel enzymes"/>
    <property type="match status" value="1"/>
</dbReference>
<gene>
    <name evidence="2" type="ORF">VD17_05670</name>
</gene>
<dbReference type="GO" id="GO:0016853">
    <property type="term" value="F:isomerase activity"/>
    <property type="evidence" value="ECO:0007669"/>
    <property type="project" value="UniProtKB-KW"/>
</dbReference>
<dbReference type="AlphaFoldDB" id="A0A0F4VFS2"/>
<dbReference type="Proteomes" id="UP000033400">
    <property type="component" value="Unassembled WGS sequence"/>
</dbReference>
<dbReference type="InterPro" id="IPR050312">
    <property type="entry name" value="IolE/XylAMocC-like"/>
</dbReference>
<feature type="domain" description="Xylose isomerase-like TIM barrel" evidence="1">
    <location>
        <begin position="24"/>
        <end position="279"/>
    </location>
</feature>
<dbReference type="EMBL" id="LACH01000008">
    <property type="protein sequence ID" value="KJZ66857.1"/>
    <property type="molecule type" value="Genomic_DNA"/>
</dbReference>
<evidence type="ECO:0000259" key="1">
    <source>
        <dbReference type="Pfam" id="PF01261"/>
    </source>
</evidence>
<dbReference type="PANTHER" id="PTHR12110">
    <property type="entry name" value="HYDROXYPYRUVATE ISOMERASE"/>
    <property type="match status" value="1"/>
</dbReference>
<protein>
    <submittedName>
        <fullName evidence="2">Sugar phosphate isomerase</fullName>
    </submittedName>
</protein>
<keyword evidence="2" id="KW-0413">Isomerase</keyword>
<dbReference type="PANTHER" id="PTHR12110:SF21">
    <property type="entry name" value="XYLOSE ISOMERASE-LIKE TIM BARREL DOMAIN-CONTAINING PROTEIN"/>
    <property type="match status" value="1"/>
</dbReference>
<dbReference type="PATRIC" id="fig|294.133.peg.6040"/>
<accession>A0A0F4VFS2</accession>
<proteinExistence type="predicted"/>
<dbReference type="InterPro" id="IPR036237">
    <property type="entry name" value="Xyl_isomerase-like_sf"/>
</dbReference>
<dbReference type="InterPro" id="IPR013022">
    <property type="entry name" value="Xyl_isomerase-like_TIM-brl"/>
</dbReference>
<evidence type="ECO:0000313" key="3">
    <source>
        <dbReference type="Proteomes" id="UP000033400"/>
    </source>
</evidence>